<keyword evidence="3 6" id="KW-0479">Metal-binding</keyword>
<dbReference type="Gene3D" id="1.20.120.10">
    <property type="entry name" value="Cytochrome c/b562"/>
    <property type="match status" value="1"/>
</dbReference>
<dbReference type="GO" id="GO:0022900">
    <property type="term" value="P:electron transport chain"/>
    <property type="evidence" value="ECO:0007669"/>
    <property type="project" value="InterPro"/>
</dbReference>
<dbReference type="GO" id="GO:0009055">
    <property type="term" value="F:electron transfer activity"/>
    <property type="evidence" value="ECO:0007669"/>
    <property type="project" value="InterPro"/>
</dbReference>
<feature type="signal peptide" evidence="8">
    <location>
        <begin position="1"/>
        <end position="22"/>
    </location>
</feature>
<keyword evidence="4" id="KW-0249">Electron transport</keyword>
<dbReference type="GO" id="GO:0005506">
    <property type="term" value="F:iron ion binding"/>
    <property type="evidence" value="ECO:0007669"/>
    <property type="project" value="InterPro"/>
</dbReference>
<proteinExistence type="predicted"/>
<dbReference type="Pfam" id="PF01322">
    <property type="entry name" value="Cytochrom_C_2"/>
    <property type="match status" value="1"/>
</dbReference>
<evidence type="ECO:0000256" key="5">
    <source>
        <dbReference type="ARBA" id="ARBA00023004"/>
    </source>
</evidence>
<evidence type="ECO:0000256" key="3">
    <source>
        <dbReference type="ARBA" id="ARBA00022723"/>
    </source>
</evidence>
<evidence type="ECO:0000256" key="4">
    <source>
        <dbReference type="ARBA" id="ARBA00022982"/>
    </source>
</evidence>
<evidence type="ECO:0000313" key="9">
    <source>
        <dbReference type="EMBL" id="TCZ65930.1"/>
    </source>
</evidence>
<dbReference type="InterPro" id="IPR002321">
    <property type="entry name" value="Cyt_c_II"/>
</dbReference>
<sequence>MGRKTSWLAALALVALAGTALAQGDVIAERRAGLKRMGGHMEAMKAVVDSRGDVKPLEARVDDMIAWFTRMPALFPAGSGTGDTKALPAIWQDFSKFEEADRTLLGHLRVMKTAAAAGDTAAFATAYQATGPQYCGNCHRPFRAR</sequence>
<feature type="binding site" description="covalent" evidence="7">
    <location>
        <position position="135"/>
    </location>
    <ligand>
        <name>heme c</name>
        <dbReference type="ChEBI" id="CHEBI:61717"/>
    </ligand>
</feature>
<dbReference type="PIRSF" id="PIRSF000027">
    <property type="entry name" value="Cytc_c_prime"/>
    <property type="match status" value="1"/>
</dbReference>
<dbReference type="EMBL" id="SKBM01000002">
    <property type="protein sequence ID" value="TCZ65930.1"/>
    <property type="molecule type" value="Genomic_DNA"/>
</dbReference>
<dbReference type="InterPro" id="IPR012127">
    <property type="entry name" value="Cyt_c_prime"/>
</dbReference>
<keyword evidence="8" id="KW-0732">Signal</keyword>
<comment type="caution">
    <text evidence="9">The sequence shown here is derived from an EMBL/GenBank/DDBJ whole genome shotgun (WGS) entry which is preliminary data.</text>
</comment>
<keyword evidence="10" id="KW-1185">Reference proteome</keyword>
<feature type="binding site" description="axial binding residue" evidence="6">
    <location>
        <position position="139"/>
    </location>
    <ligand>
        <name>heme c</name>
        <dbReference type="ChEBI" id="CHEBI:61717"/>
    </ligand>
    <ligandPart>
        <name>Fe</name>
        <dbReference type="ChEBI" id="CHEBI:18248"/>
    </ligandPart>
</feature>
<dbReference type="Proteomes" id="UP000295023">
    <property type="component" value="Unassembled WGS sequence"/>
</dbReference>
<keyword evidence="5 6" id="KW-0408">Iron</keyword>
<keyword evidence="2 7" id="KW-0349">Heme</keyword>
<dbReference type="GO" id="GO:0020037">
    <property type="term" value="F:heme binding"/>
    <property type="evidence" value="ECO:0007669"/>
    <property type="project" value="InterPro"/>
</dbReference>
<evidence type="ECO:0000256" key="8">
    <source>
        <dbReference type="SAM" id="SignalP"/>
    </source>
</evidence>
<evidence type="ECO:0000313" key="10">
    <source>
        <dbReference type="Proteomes" id="UP000295023"/>
    </source>
</evidence>
<dbReference type="InterPro" id="IPR010980">
    <property type="entry name" value="Cyt_c/b562"/>
</dbReference>
<dbReference type="GO" id="GO:0042597">
    <property type="term" value="C:periplasmic space"/>
    <property type="evidence" value="ECO:0007669"/>
    <property type="project" value="InterPro"/>
</dbReference>
<dbReference type="PROSITE" id="PS51009">
    <property type="entry name" value="CYTCII"/>
    <property type="match status" value="1"/>
</dbReference>
<accession>A0A4R4DV20</accession>
<dbReference type="AlphaFoldDB" id="A0A4R4DV20"/>
<organism evidence="9 10">
    <name type="scientific">Roseicella aquatilis</name>
    <dbReference type="NCBI Taxonomy" id="2527868"/>
    <lineage>
        <taxon>Bacteria</taxon>
        <taxon>Pseudomonadati</taxon>
        <taxon>Pseudomonadota</taxon>
        <taxon>Alphaproteobacteria</taxon>
        <taxon>Acetobacterales</taxon>
        <taxon>Roseomonadaceae</taxon>
        <taxon>Roseicella</taxon>
    </lineage>
</organism>
<keyword evidence="1" id="KW-0813">Transport</keyword>
<dbReference type="RefSeq" id="WP_132284122.1">
    <property type="nucleotide sequence ID" value="NZ_SKBM01000002.1"/>
</dbReference>
<reference evidence="9 10" key="1">
    <citation type="submission" date="2019-03" db="EMBL/GenBank/DDBJ databases">
        <title>Paracraurococcus aquatilis NE82 genome sequence.</title>
        <authorList>
            <person name="Zhao Y."/>
            <person name="Du Z."/>
        </authorList>
    </citation>
    <scope>NUCLEOTIDE SEQUENCE [LARGE SCALE GENOMIC DNA]</scope>
    <source>
        <strain evidence="9 10">NE82</strain>
    </source>
</reference>
<dbReference type="SUPFAM" id="SSF47175">
    <property type="entry name" value="Cytochromes"/>
    <property type="match status" value="1"/>
</dbReference>
<dbReference type="OrthoDB" id="9811729at2"/>
<name>A0A4R4DV20_9PROT</name>
<feature type="binding site" description="covalent" evidence="7">
    <location>
        <position position="138"/>
    </location>
    <ligand>
        <name>heme c</name>
        <dbReference type="ChEBI" id="CHEBI:61717"/>
    </ligand>
</feature>
<evidence type="ECO:0000256" key="6">
    <source>
        <dbReference type="PIRSR" id="PIRSR000027-1"/>
    </source>
</evidence>
<feature type="chain" id="PRO_5020417405" evidence="8">
    <location>
        <begin position="23"/>
        <end position="145"/>
    </location>
</feature>
<evidence type="ECO:0000256" key="7">
    <source>
        <dbReference type="PIRSR" id="PIRSR000027-2"/>
    </source>
</evidence>
<comment type="PTM">
    <text evidence="7">Binds 1 heme group per subunit.</text>
</comment>
<evidence type="ECO:0000256" key="2">
    <source>
        <dbReference type="ARBA" id="ARBA00022617"/>
    </source>
</evidence>
<protein>
    <submittedName>
        <fullName evidence="9">Cytochrome c</fullName>
    </submittedName>
</protein>
<gene>
    <name evidence="9" type="ORF">EXY23_02260</name>
</gene>
<evidence type="ECO:0000256" key="1">
    <source>
        <dbReference type="ARBA" id="ARBA00022448"/>
    </source>
</evidence>